<feature type="transmembrane region" description="Helical" evidence="6">
    <location>
        <begin position="166"/>
        <end position="184"/>
    </location>
</feature>
<feature type="transmembrane region" description="Helical" evidence="6">
    <location>
        <begin position="196"/>
        <end position="216"/>
    </location>
</feature>
<reference evidence="7 8" key="1">
    <citation type="submission" date="2024-01" db="EMBL/GenBank/DDBJ databases">
        <title>The genomes of 5 underutilized Papilionoideae crops provide insights into root nodulation and disease resistanc.</title>
        <authorList>
            <person name="Yuan L."/>
        </authorList>
    </citation>
    <scope>NUCLEOTIDE SEQUENCE [LARGE SCALE GENOMIC DNA]</scope>
    <source>
        <strain evidence="7">ZHUSHIDOU_FW_LH</strain>
        <tissue evidence="7">Leaf</tissue>
    </source>
</reference>
<evidence type="ECO:0000313" key="7">
    <source>
        <dbReference type="EMBL" id="KAK7251700.1"/>
    </source>
</evidence>
<keyword evidence="4 6" id="KW-1133">Transmembrane helix</keyword>
<evidence type="ECO:0000256" key="1">
    <source>
        <dbReference type="ARBA" id="ARBA00004141"/>
    </source>
</evidence>
<dbReference type="InterPro" id="IPR002528">
    <property type="entry name" value="MATE_fam"/>
</dbReference>
<dbReference type="GO" id="GO:0042910">
    <property type="term" value="F:xenobiotic transmembrane transporter activity"/>
    <property type="evidence" value="ECO:0007669"/>
    <property type="project" value="InterPro"/>
</dbReference>
<keyword evidence="5 6" id="KW-0472">Membrane</keyword>
<organism evidence="7 8">
    <name type="scientific">Crotalaria pallida</name>
    <name type="common">Smooth rattlebox</name>
    <name type="synonym">Crotalaria striata</name>
    <dbReference type="NCBI Taxonomy" id="3830"/>
    <lineage>
        <taxon>Eukaryota</taxon>
        <taxon>Viridiplantae</taxon>
        <taxon>Streptophyta</taxon>
        <taxon>Embryophyta</taxon>
        <taxon>Tracheophyta</taxon>
        <taxon>Spermatophyta</taxon>
        <taxon>Magnoliopsida</taxon>
        <taxon>eudicotyledons</taxon>
        <taxon>Gunneridae</taxon>
        <taxon>Pentapetalae</taxon>
        <taxon>rosids</taxon>
        <taxon>fabids</taxon>
        <taxon>Fabales</taxon>
        <taxon>Fabaceae</taxon>
        <taxon>Papilionoideae</taxon>
        <taxon>50 kb inversion clade</taxon>
        <taxon>genistoids sensu lato</taxon>
        <taxon>core genistoids</taxon>
        <taxon>Crotalarieae</taxon>
        <taxon>Crotalaria</taxon>
    </lineage>
</organism>
<dbReference type="GO" id="GO:0016020">
    <property type="term" value="C:membrane"/>
    <property type="evidence" value="ECO:0007669"/>
    <property type="project" value="UniProtKB-SubCell"/>
</dbReference>
<dbReference type="NCBIfam" id="TIGR00797">
    <property type="entry name" value="matE"/>
    <property type="match status" value="1"/>
</dbReference>
<dbReference type="GO" id="GO:1990961">
    <property type="term" value="P:xenobiotic detoxification by transmembrane export across the plasma membrane"/>
    <property type="evidence" value="ECO:0007669"/>
    <property type="project" value="InterPro"/>
</dbReference>
<dbReference type="PANTHER" id="PTHR11206">
    <property type="entry name" value="MULTIDRUG RESISTANCE PROTEIN"/>
    <property type="match status" value="1"/>
</dbReference>
<evidence type="ECO:0000256" key="4">
    <source>
        <dbReference type="ARBA" id="ARBA00022989"/>
    </source>
</evidence>
<feature type="transmembrane region" description="Helical" evidence="6">
    <location>
        <begin position="48"/>
        <end position="72"/>
    </location>
</feature>
<proteinExistence type="inferred from homology"/>
<feature type="transmembrane region" description="Helical" evidence="6">
    <location>
        <begin position="388"/>
        <end position="406"/>
    </location>
</feature>
<dbReference type="GO" id="GO:0015297">
    <property type="term" value="F:antiporter activity"/>
    <property type="evidence" value="ECO:0007669"/>
    <property type="project" value="InterPro"/>
</dbReference>
<feature type="transmembrane region" description="Helical" evidence="6">
    <location>
        <begin position="448"/>
        <end position="473"/>
    </location>
</feature>
<feature type="transmembrane region" description="Helical" evidence="6">
    <location>
        <begin position="418"/>
        <end position="442"/>
    </location>
</feature>
<evidence type="ECO:0000256" key="3">
    <source>
        <dbReference type="ARBA" id="ARBA00022692"/>
    </source>
</evidence>
<feature type="transmembrane region" description="Helical" evidence="6">
    <location>
        <begin position="222"/>
        <end position="244"/>
    </location>
</feature>
<feature type="transmembrane region" description="Helical" evidence="6">
    <location>
        <begin position="265"/>
        <end position="285"/>
    </location>
</feature>
<evidence type="ECO:0000256" key="2">
    <source>
        <dbReference type="ARBA" id="ARBA00010199"/>
    </source>
</evidence>
<dbReference type="AlphaFoldDB" id="A0AAN9E9U9"/>
<dbReference type="Proteomes" id="UP001372338">
    <property type="component" value="Unassembled WGS sequence"/>
</dbReference>
<evidence type="ECO:0000313" key="8">
    <source>
        <dbReference type="Proteomes" id="UP001372338"/>
    </source>
</evidence>
<dbReference type="EMBL" id="JAYWIO010000007">
    <property type="protein sequence ID" value="KAK7251700.1"/>
    <property type="molecule type" value="Genomic_DNA"/>
</dbReference>
<feature type="transmembrane region" description="Helical" evidence="6">
    <location>
        <begin position="305"/>
        <end position="324"/>
    </location>
</feature>
<comment type="caution">
    <text evidence="7">The sequence shown here is derived from an EMBL/GenBank/DDBJ whole genome shotgun (WGS) entry which is preliminary data.</text>
</comment>
<gene>
    <name evidence="7" type="ORF">RIF29_35123</name>
</gene>
<accession>A0AAN9E9U9</accession>
<sequence>MESGYQSASLEFPLLQNSGQDGTKVDIEQNKKGVIERTHIIEEVKKQLWLAGPLIFVNVLSFCIQVISVMFVGHLGELPLAGASMANSFSSVTGISLLLGMSTALDTFCGQSYGAKQHRMLGIHMQRAMLVLMIVCIPITIIWANTRSILIFLGQDPEISAEAGRYAQASIPALFAFGLLDCLVRFLQTQNIVFPMMFSTGITTLLHFFVCWILVFKSGLGSRGAAISNCIAYWANVLILILYVKYSSSCAQTWTGFSKEALRNIPSFLSMAIPSAAMVCLEMWAFEVLVLLSGLLPNPKLQTSVISICMNTQSIALMVPLGFSESASIRVSNELGASLPWAARLAVYVVLVMVLIEGTLVGTVMVLLRNIWGYSYSNEVEVVEYIAIMFPLLAISHFMDGIQCVLSGTARGCGLQKIGAYINLGSYYLVGVPSAILLGFVLHLGGKGLWLGIICAGFVQVLSLVIVIARINWEQEAKNATKRVNDSVIPEIVS</sequence>
<keyword evidence="8" id="KW-1185">Reference proteome</keyword>
<keyword evidence="3 6" id="KW-0812">Transmembrane</keyword>
<feature type="transmembrane region" description="Helical" evidence="6">
    <location>
        <begin position="130"/>
        <end position="154"/>
    </location>
</feature>
<name>A0AAN9E9U9_CROPI</name>
<dbReference type="Pfam" id="PF01554">
    <property type="entry name" value="MatE"/>
    <property type="match status" value="2"/>
</dbReference>
<evidence type="ECO:0000256" key="6">
    <source>
        <dbReference type="RuleBase" id="RU004914"/>
    </source>
</evidence>
<feature type="transmembrane region" description="Helical" evidence="6">
    <location>
        <begin position="345"/>
        <end position="368"/>
    </location>
</feature>
<feature type="transmembrane region" description="Helical" evidence="6">
    <location>
        <begin position="92"/>
        <end position="109"/>
    </location>
</feature>
<comment type="similarity">
    <text evidence="2 6">Belongs to the multi antimicrobial extrusion (MATE) (TC 2.A.66.1) family.</text>
</comment>
<protein>
    <recommendedName>
        <fullName evidence="6">Protein DETOXIFICATION</fullName>
    </recommendedName>
    <alternativeName>
        <fullName evidence="6">Multidrug and toxic compound extrusion protein</fullName>
    </alternativeName>
</protein>
<dbReference type="CDD" id="cd13132">
    <property type="entry name" value="MATE_eukaryotic"/>
    <property type="match status" value="1"/>
</dbReference>
<comment type="subcellular location">
    <subcellularLocation>
        <location evidence="1">Membrane</location>
        <topology evidence="1">Multi-pass membrane protein</topology>
    </subcellularLocation>
</comment>
<evidence type="ECO:0000256" key="5">
    <source>
        <dbReference type="ARBA" id="ARBA00023136"/>
    </source>
</evidence>
<dbReference type="InterPro" id="IPR045069">
    <property type="entry name" value="MATE_euk"/>
</dbReference>